<sequence length="181" mass="20616">MEVLVVLLIMTGLVLVLLPAVHNKYAADGPLGEMVPITAPKEENRITHPSGFSIIAPPNWLEKDMGSEYVWIRLAPRQYGARRVLSTLTISREGPLDPTGVPKGFKKVTFQGFRAYERMVVMREYLFDDPAISDYDLYVDRDGEGWHVNYSLSTTMTELPEIMREYINTIRFPPNAKKEPE</sequence>
<dbReference type="RefSeq" id="WP_155362426.1">
    <property type="nucleotide sequence ID" value="NZ_CP043930.1"/>
</dbReference>
<dbReference type="AlphaFoldDB" id="A0A6I6A576"/>
<keyword evidence="2" id="KW-1185">Reference proteome</keyword>
<dbReference type="EMBL" id="CP043930">
    <property type="protein sequence ID" value="QGQ21256.1"/>
    <property type="molecule type" value="Genomic_DNA"/>
</dbReference>
<evidence type="ECO:0000313" key="2">
    <source>
        <dbReference type="Proteomes" id="UP000427281"/>
    </source>
</evidence>
<reference evidence="1 2" key="1">
    <citation type="submission" date="2019-09" db="EMBL/GenBank/DDBJ databases">
        <title>Gimesia benthica sp. nov., a novel bacterium isolated from deep-sea water of the Northwest Indian Ocean.</title>
        <authorList>
            <person name="Dai X."/>
        </authorList>
    </citation>
    <scope>NUCLEOTIDE SEQUENCE [LARGE SCALE GENOMIC DNA]</scope>
    <source>
        <strain evidence="1 2">E7</strain>
    </source>
</reference>
<accession>A0A6I6A576</accession>
<proteinExistence type="predicted"/>
<evidence type="ECO:0000313" key="1">
    <source>
        <dbReference type="EMBL" id="QGQ21256.1"/>
    </source>
</evidence>
<protein>
    <submittedName>
        <fullName evidence="1">Uncharacterized protein</fullName>
    </submittedName>
</protein>
<gene>
    <name evidence="1" type="ORF">F1728_00420</name>
</gene>
<name>A0A6I6A576_9PLAN</name>
<dbReference type="KEGG" id="gim:F1728_00420"/>
<organism evidence="1 2">
    <name type="scientific">Gimesia benthica</name>
    <dbReference type="NCBI Taxonomy" id="2608982"/>
    <lineage>
        <taxon>Bacteria</taxon>
        <taxon>Pseudomonadati</taxon>
        <taxon>Planctomycetota</taxon>
        <taxon>Planctomycetia</taxon>
        <taxon>Planctomycetales</taxon>
        <taxon>Planctomycetaceae</taxon>
        <taxon>Gimesia</taxon>
    </lineage>
</organism>
<dbReference type="Proteomes" id="UP000427281">
    <property type="component" value="Chromosome"/>
</dbReference>